<organism evidence="1 2">
    <name type="scientific">Thelephora ganbajun</name>
    <name type="common">Ganba fungus</name>
    <dbReference type="NCBI Taxonomy" id="370292"/>
    <lineage>
        <taxon>Eukaryota</taxon>
        <taxon>Fungi</taxon>
        <taxon>Dikarya</taxon>
        <taxon>Basidiomycota</taxon>
        <taxon>Agaricomycotina</taxon>
        <taxon>Agaricomycetes</taxon>
        <taxon>Thelephorales</taxon>
        <taxon>Thelephoraceae</taxon>
        <taxon>Thelephora</taxon>
    </lineage>
</organism>
<reference evidence="1" key="2">
    <citation type="journal article" date="2020" name="Nat. Commun.">
        <title>Large-scale genome sequencing of mycorrhizal fungi provides insights into the early evolution of symbiotic traits.</title>
        <authorList>
            <person name="Miyauchi S."/>
            <person name="Kiss E."/>
            <person name="Kuo A."/>
            <person name="Drula E."/>
            <person name="Kohler A."/>
            <person name="Sanchez-Garcia M."/>
            <person name="Morin E."/>
            <person name="Andreopoulos B."/>
            <person name="Barry K.W."/>
            <person name="Bonito G."/>
            <person name="Buee M."/>
            <person name="Carver A."/>
            <person name="Chen C."/>
            <person name="Cichocki N."/>
            <person name="Clum A."/>
            <person name="Culley D."/>
            <person name="Crous P.W."/>
            <person name="Fauchery L."/>
            <person name="Girlanda M."/>
            <person name="Hayes R.D."/>
            <person name="Keri Z."/>
            <person name="LaButti K."/>
            <person name="Lipzen A."/>
            <person name="Lombard V."/>
            <person name="Magnuson J."/>
            <person name="Maillard F."/>
            <person name="Murat C."/>
            <person name="Nolan M."/>
            <person name="Ohm R.A."/>
            <person name="Pangilinan J."/>
            <person name="Pereira M.F."/>
            <person name="Perotto S."/>
            <person name="Peter M."/>
            <person name="Pfister S."/>
            <person name="Riley R."/>
            <person name="Sitrit Y."/>
            <person name="Stielow J.B."/>
            <person name="Szollosi G."/>
            <person name="Zifcakova L."/>
            <person name="Stursova M."/>
            <person name="Spatafora J.W."/>
            <person name="Tedersoo L."/>
            <person name="Vaario L.M."/>
            <person name="Yamada A."/>
            <person name="Yan M."/>
            <person name="Wang P."/>
            <person name="Xu J."/>
            <person name="Bruns T."/>
            <person name="Baldrian P."/>
            <person name="Vilgalys R."/>
            <person name="Dunand C."/>
            <person name="Henrissat B."/>
            <person name="Grigoriev I.V."/>
            <person name="Hibbett D."/>
            <person name="Nagy L.G."/>
            <person name="Martin F.M."/>
        </authorList>
    </citation>
    <scope>NUCLEOTIDE SEQUENCE</scope>
    <source>
        <strain evidence="1">P2</strain>
    </source>
</reference>
<keyword evidence="2" id="KW-1185">Reference proteome</keyword>
<sequence>MGEITVLYFATAMTATGCTSETFALPDDGLKLSDLTKLIVSRHPNTGIDRVLERSRWSVDAELIYRLDSFTLKGGEEVAIIPPVSGG</sequence>
<comment type="caution">
    <text evidence="1">The sequence shown here is derived from an EMBL/GenBank/DDBJ whole genome shotgun (WGS) entry which is preliminary data.</text>
</comment>
<dbReference type="Proteomes" id="UP000886501">
    <property type="component" value="Unassembled WGS sequence"/>
</dbReference>
<evidence type="ECO:0000313" key="1">
    <source>
        <dbReference type="EMBL" id="KAF9649869.1"/>
    </source>
</evidence>
<protein>
    <submittedName>
        <fullName evidence="1">MoaD/ThiS</fullName>
    </submittedName>
</protein>
<dbReference type="EMBL" id="MU117992">
    <property type="protein sequence ID" value="KAF9649869.1"/>
    <property type="molecule type" value="Genomic_DNA"/>
</dbReference>
<evidence type="ECO:0000313" key="2">
    <source>
        <dbReference type="Proteomes" id="UP000886501"/>
    </source>
</evidence>
<name>A0ACB6ZK16_THEGA</name>
<accession>A0ACB6ZK16</accession>
<reference evidence="1" key="1">
    <citation type="submission" date="2019-10" db="EMBL/GenBank/DDBJ databases">
        <authorList>
            <consortium name="DOE Joint Genome Institute"/>
            <person name="Kuo A."/>
            <person name="Miyauchi S."/>
            <person name="Kiss E."/>
            <person name="Drula E."/>
            <person name="Kohler A."/>
            <person name="Sanchez-Garcia M."/>
            <person name="Andreopoulos B."/>
            <person name="Barry K.W."/>
            <person name="Bonito G."/>
            <person name="Buee M."/>
            <person name="Carver A."/>
            <person name="Chen C."/>
            <person name="Cichocki N."/>
            <person name="Clum A."/>
            <person name="Culley D."/>
            <person name="Crous P.W."/>
            <person name="Fauchery L."/>
            <person name="Girlanda M."/>
            <person name="Hayes R."/>
            <person name="Keri Z."/>
            <person name="Labutti K."/>
            <person name="Lipzen A."/>
            <person name="Lombard V."/>
            <person name="Magnuson J."/>
            <person name="Maillard F."/>
            <person name="Morin E."/>
            <person name="Murat C."/>
            <person name="Nolan M."/>
            <person name="Ohm R."/>
            <person name="Pangilinan J."/>
            <person name="Pereira M."/>
            <person name="Perotto S."/>
            <person name="Peter M."/>
            <person name="Riley R."/>
            <person name="Sitrit Y."/>
            <person name="Stielow B."/>
            <person name="Szollosi G."/>
            <person name="Zifcakova L."/>
            <person name="Stursova M."/>
            <person name="Spatafora J.W."/>
            <person name="Tedersoo L."/>
            <person name="Vaario L.-M."/>
            <person name="Yamada A."/>
            <person name="Yan M."/>
            <person name="Wang P."/>
            <person name="Xu J."/>
            <person name="Bruns T."/>
            <person name="Baldrian P."/>
            <person name="Vilgalys R."/>
            <person name="Henrissat B."/>
            <person name="Grigoriev I.V."/>
            <person name="Hibbett D."/>
            <person name="Nagy L.G."/>
            <person name="Martin F.M."/>
        </authorList>
    </citation>
    <scope>NUCLEOTIDE SEQUENCE</scope>
    <source>
        <strain evidence="1">P2</strain>
    </source>
</reference>
<proteinExistence type="predicted"/>
<gene>
    <name evidence="1" type="ORF">BDM02DRAFT_3094033</name>
</gene>